<dbReference type="InterPro" id="IPR007462">
    <property type="entry name" value="COV1-like"/>
</dbReference>
<keyword evidence="1" id="KW-0472">Membrane</keyword>
<feature type="transmembrane region" description="Helical" evidence="1">
    <location>
        <begin position="20"/>
        <end position="45"/>
    </location>
</feature>
<evidence type="ECO:0000313" key="3">
    <source>
        <dbReference type="Proteomes" id="UP000186914"/>
    </source>
</evidence>
<dbReference type="Pfam" id="PF04367">
    <property type="entry name" value="DUF502"/>
    <property type="match status" value="1"/>
</dbReference>
<keyword evidence="1" id="KW-0812">Transmembrane</keyword>
<dbReference type="PANTHER" id="PTHR31876">
    <property type="entry name" value="COV-LIKE PROTEIN 1"/>
    <property type="match status" value="1"/>
</dbReference>
<dbReference type="RefSeq" id="WP_076432141.1">
    <property type="nucleotide sequence ID" value="NZ_FTNO01000005.1"/>
</dbReference>
<accession>A0A1N7E9T2</accession>
<gene>
    <name evidence="2" type="ORF">SAMN05421858_4145</name>
</gene>
<feature type="transmembrane region" description="Helical" evidence="1">
    <location>
        <begin position="57"/>
        <end position="79"/>
    </location>
</feature>
<name>A0A1N7E9T2_9EURY</name>
<dbReference type="PANTHER" id="PTHR31876:SF26">
    <property type="entry name" value="PROTEIN LIKE COV 2"/>
    <property type="match status" value="1"/>
</dbReference>
<sequence length="233" mass="25173">MDDSESLSPLGMLREAALTGITVVVPLLITVYVLVVLLDFVAKVLRPLLKFVSIDSIYVLGGVTMATVSALILVIGFIAHSPMGERAIDNFDQAISQVPGLGTIYRSFRRMGDAMVESDADHFRDVKLLEFPTDGTYTFAFVTADTPEGIESALDEGPMTTVFLPMAPNPVMGGFVVNVPEDDLVDVDLTLEEAFRGIVTSGVGLDEMNASANGLTEEELRQLTGYDAVKRKH</sequence>
<dbReference type="OrthoDB" id="51558at2157"/>
<reference evidence="3" key="1">
    <citation type="submission" date="2017-01" db="EMBL/GenBank/DDBJ databases">
        <authorList>
            <person name="Varghese N."/>
            <person name="Submissions S."/>
        </authorList>
    </citation>
    <scope>NUCLEOTIDE SEQUENCE [LARGE SCALE GENOMIC DNA]</scope>
    <source>
        <strain evidence="3">CGMCC 1.7737</strain>
    </source>
</reference>
<keyword evidence="3" id="KW-1185">Reference proteome</keyword>
<dbReference type="Proteomes" id="UP000186914">
    <property type="component" value="Unassembled WGS sequence"/>
</dbReference>
<protein>
    <submittedName>
        <fullName evidence="2">Uncharacterized membrane protein</fullName>
    </submittedName>
</protein>
<proteinExistence type="predicted"/>
<organism evidence="2 3">
    <name type="scientific">Haladaptatus litoreus</name>
    <dbReference type="NCBI Taxonomy" id="553468"/>
    <lineage>
        <taxon>Archaea</taxon>
        <taxon>Methanobacteriati</taxon>
        <taxon>Methanobacteriota</taxon>
        <taxon>Stenosarchaea group</taxon>
        <taxon>Halobacteria</taxon>
        <taxon>Halobacteriales</taxon>
        <taxon>Haladaptataceae</taxon>
        <taxon>Haladaptatus</taxon>
    </lineage>
</organism>
<dbReference type="AlphaFoldDB" id="A0A1N7E9T2"/>
<evidence type="ECO:0000256" key="1">
    <source>
        <dbReference type="SAM" id="Phobius"/>
    </source>
</evidence>
<dbReference type="EMBL" id="FTNO01000005">
    <property type="protein sequence ID" value="SIR84796.1"/>
    <property type="molecule type" value="Genomic_DNA"/>
</dbReference>
<evidence type="ECO:0000313" key="2">
    <source>
        <dbReference type="EMBL" id="SIR84796.1"/>
    </source>
</evidence>
<keyword evidence="1" id="KW-1133">Transmembrane helix</keyword>